<evidence type="ECO:0000313" key="2">
    <source>
        <dbReference type="Proteomes" id="UP000596742"/>
    </source>
</evidence>
<dbReference type="AlphaFoldDB" id="A0A8B6C567"/>
<dbReference type="EMBL" id="UYJE01001115">
    <property type="protein sequence ID" value="VDH99253.1"/>
    <property type="molecule type" value="Genomic_DNA"/>
</dbReference>
<reference evidence="1" key="1">
    <citation type="submission" date="2018-11" db="EMBL/GenBank/DDBJ databases">
        <authorList>
            <person name="Alioto T."/>
            <person name="Alioto T."/>
        </authorList>
    </citation>
    <scope>NUCLEOTIDE SEQUENCE</scope>
</reference>
<comment type="caution">
    <text evidence="1">The sequence shown here is derived from an EMBL/GenBank/DDBJ whole genome shotgun (WGS) entry which is preliminary data.</text>
</comment>
<dbReference type="InterPro" id="IPR027417">
    <property type="entry name" value="P-loop_NTPase"/>
</dbReference>
<proteinExistence type="predicted"/>
<evidence type="ECO:0000313" key="1">
    <source>
        <dbReference type="EMBL" id="VDH99253.1"/>
    </source>
</evidence>
<keyword evidence="2" id="KW-1185">Reference proteome</keyword>
<dbReference type="OrthoDB" id="6046937at2759"/>
<accession>A0A8B6C567</accession>
<dbReference type="Proteomes" id="UP000596742">
    <property type="component" value="Unassembled WGS sequence"/>
</dbReference>
<dbReference type="Gene3D" id="3.40.50.300">
    <property type="entry name" value="P-loop containing nucleotide triphosphate hydrolases"/>
    <property type="match status" value="1"/>
</dbReference>
<name>A0A8B6C567_MYTGA</name>
<organism evidence="1 2">
    <name type="scientific">Mytilus galloprovincialis</name>
    <name type="common">Mediterranean mussel</name>
    <dbReference type="NCBI Taxonomy" id="29158"/>
    <lineage>
        <taxon>Eukaryota</taxon>
        <taxon>Metazoa</taxon>
        <taxon>Spiralia</taxon>
        <taxon>Lophotrochozoa</taxon>
        <taxon>Mollusca</taxon>
        <taxon>Bivalvia</taxon>
        <taxon>Autobranchia</taxon>
        <taxon>Pteriomorphia</taxon>
        <taxon>Mytilida</taxon>
        <taxon>Mytiloidea</taxon>
        <taxon>Mytilidae</taxon>
        <taxon>Mytilinae</taxon>
        <taxon>Mytilus</taxon>
    </lineage>
</organism>
<protein>
    <submittedName>
        <fullName evidence="1">Uncharacterized protein</fullName>
    </submittedName>
</protein>
<sequence>MDAWWEKESLVKFESPTSIFIAAPSGAGKTVLTKNILKHADGMFKVSPSKIFFCYSIWQNLYDEMKDEIKNIRFQQGLPTMEDLNDWGGEDGHKLLVLDDLMIKGADSEELIHMMCVGSHHTNVTVIFLLQNIFHKSKSLRTASLNCHYFILMASKRDPQQIQILGKQMFPGQIKYFMDAYQKATTIPYGFLLVDINPHSDKAYQLRTNILPGEDTIVYQPMK</sequence>
<gene>
    <name evidence="1" type="ORF">MGAL_10B062656</name>
</gene>
<dbReference type="SUPFAM" id="SSF52540">
    <property type="entry name" value="P-loop containing nucleoside triphosphate hydrolases"/>
    <property type="match status" value="1"/>
</dbReference>